<feature type="compositionally biased region" description="Basic and acidic residues" evidence="1">
    <location>
        <begin position="470"/>
        <end position="479"/>
    </location>
</feature>
<feature type="compositionally biased region" description="Basic and acidic residues" evidence="1">
    <location>
        <begin position="380"/>
        <end position="419"/>
    </location>
</feature>
<feature type="region of interest" description="Disordered" evidence="1">
    <location>
        <begin position="255"/>
        <end position="319"/>
    </location>
</feature>
<keyword evidence="3" id="KW-1185">Reference proteome</keyword>
<evidence type="ECO:0000313" key="2">
    <source>
        <dbReference type="EMBL" id="KHN77903.1"/>
    </source>
</evidence>
<accession>A0A0B2V8M2</accession>
<gene>
    <name evidence="2" type="ORF">Tcan_11507</name>
</gene>
<protein>
    <submittedName>
        <fullName evidence="2">Uncharacterized protein</fullName>
    </submittedName>
</protein>
<dbReference type="Proteomes" id="UP000031036">
    <property type="component" value="Unassembled WGS sequence"/>
</dbReference>
<feature type="region of interest" description="Disordered" evidence="1">
    <location>
        <begin position="342"/>
        <end position="491"/>
    </location>
</feature>
<feature type="region of interest" description="Disordered" evidence="1">
    <location>
        <begin position="82"/>
        <end position="198"/>
    </location>
</feature>
<organism evidence="2 3">
    <name type="scientific">Toxocara canis</name>
    <name type="common">Canine roundworm</name>
    <dbReference type="NCBI Taxonomy" id="6265"/>
    <lineage>
        <taxon>Eukaryota</taxon>
        <taxon>Metazoa</taxon>
        <taxon>Ecdysozoa</taxon>
        <taxon>Nematoda</taxon>
        <taxon>Chromadorea</taxon>
        <taxon>Rhabditida</taxon>
        <taxon>Spirurina</taxon>
        <taxon>Ascaridomorpha</taxon>
        <taxon>Ascaridoidea</taxon>
        <taxon>Toxocaridae</taxon>
        <taxon>Toxocara</taxon>
    </lineage>
</organism>
<feature type="compositionally biased region" description="Basic and acidic residues" evidence="1">
    <location>
        <begin position="91"/>
        <end position="113"/>
    </location>
</feature>
<feature type="compositionally biased region" description="Basic and acidic residues" evidence="1">
    <location>
        <begin position="255"/>
        <end position="264"/>
    </location>
</feature>
<dbReference type="AlphaFoldDB" id="A0A0B2V8M2"/>
<feature type="compositionally biased region" description="Polar residues" evidence="1">
    <location>
        <begin position="297"/>
        <end position="311"/>
    </location>
</feature>
<feature type="compositionally biased region" description="Polar residues" evidence="1">
    <location>
        <begin position="420"/>
        <end position="438"/>
    </location>
</feature>
<evidence type="ECO:0000313" key="3">
    <source>
        <dbReference type="Proteomes" id="UP000031036"/>
    </source>
</evidence>
<dbReference type="EMBL" id="JPKZ01002212">
    <property type="protein sequence ID" value="KHN77903.1"/>
    <property type="molecule type" value="Genomic_DNA"/>
</dbReference>
<comment type="caution">
    <text evidence="2">The sequence shown here is derived from an EMBL/GenBank/DDBJ whole genome shotgun (WGS) entry which is preliminary data.</text>
</comment>
<name>A0A0B2V8M2_TOXCA</name>
<sequence>MLTSDDVYDIPSVPKFADLRRLGQGEPSMNANNTLGDAFFAAEQCSLRTMYTISRVCPNSLTCVDLAKDISGVLVGGISPHNPYGQNASAKVDKKQEVSGANKENEPTSKEGNDDSDDSMFGIRKLAMFRQPQPRRRAASVETAGAAQVANQHSVKQRAASTDPPKGKLKIPSANNEVRRPAAVRRSAPAPLPQVPSCRIRHASGDTYAKSDLNKNNGPAKVRVAQRMVGVTTGGATQRRLQRADPALYHGPETRARTKIDKRVITPVSNVDKAQSEKRREGSQTYSDNRQRRLGTAISSKPAQAFATQGGPSAVDVRPPRVEGPAGNVKVAGNAEAAAAVDGGHVARERTRRAVVGQKGPIRLQKMPADSSKGLSAVVSERRFRESVTRRERGGESLEREANIEQHHAQQPKAPEKSRLPQSATRLPLPSSKNQTPSLVGVASKQSLGAAEKHSQPRTAGTACGLNRGRASEARRADAGPRPAYHRRSSARLTEAEREALFTRLSTPRTMAVKHSSAAAGGTPKKAPTVVIAKAVNKGRISFPVRPHPSTRGLRAPVVHIRSKPDSEPSSRPESVTDNADAGEPGPSGTQRLRKQPMSKSAEVAKEESTEGVVGPEQTGTEHGVHAVGTYRED</sequence>
<proteinExistence type="predicted"/>
<reference evidence="2 3" key="1">
    <citation type="submission" date="2014-11" db="EMBL/GenBank/DDBJ databases">
        <title>Genetic blueprint of the zoonotic pathogen Toxocara canis.</title>
        <authorList>
            <person name="Zhu X.-Q."/>
            <person name="Korhonen P.K."/>
            <person name="Cai H."/>
            <person name="Young N.D."/>
            <person name="Nejsum P."/>
            <person name="von Samson-Himmelstjerna G."/>
            <person name="Boag P.R."/>
            <person name="Tan P."/>
            <person name="Li Q."/>
            <person name="Min J."/>
            <person name="Yang Y."/>
            <person name="Wang X."/>
            <person name="Fang X."/>
            <person name="Hall R.S."/>
            <person name="Hofmann A."/>
            <person name="Sternberg P.W."/>
            <person name="Jex A.R."/>
            <person name="Gasser R.B."/>
        </authorList>
    </citation>
    <scope>NUCLEOTIDE SEQUENCE [LARGE SCALE GENOMIC DNA]</scope>
    <source>
        <strain evidence="2">PN_DK_2014</strain>
    </source>
</reference>
<feature type="region of interest" description="Disordered" evidence="1">
    <location>
        <begin position="542"/>
        <end position="634"/>
    </location>
</feature>
<evidence type="ECO:0000256" key="1">
    <source>
        <dbReference type="SAM" id="MobiDB-lite"/>
    </source>
</evidence>